<dbReference type="GO" id="GO:0003677">
    <property type="term" value="F:DNA binding"/>
    <property type="evidence" value="ECO:0007669"/>
    <property type="project" value="InterPro"/>
</dbReference>
<organism evidence="2 3">
    <name type="scientific">Marinicauda algicola</name>
    <dbReference type="NCBI Taxonomy" id="2029849"/>
    <lineage>
        <taxon>Bacteria</taxon>
        <taxon>Pseudomonadati</taxon>
        <taxon>Pseudomonadota</taxon>
        <taxon>Alphaproteobacteria</taxon>
        <taxon>Maricaulales</taxon>
        <taxon>Maricaulaceae</taxon>
        <taxon>Marinicauda</taxon>
    </lineage>
</organism>
<evidence type="ECO:0000259" key="1">
    <source>
        <dbReference type="PROSITE" id="PS50943"/>
    </source>
</evidence>
<accession>A0A4S2H479</accession>
<evidence type="ECO:0000313" key="3">
    <source>
        <dbReference type="Proteomes" id="UP000308054"/>
    </source>
</evidence>
<dbReference type="PROSITE" id="PS50943">
    <property type="entry name" value="HTH_CROC1"/>
    <property type="match status" value="1"/>
</dbReference>
<dbReference type="SMART" id="SM00530">
    <property type="entry name" value="HTH_XRE"/>
    <property type="match status" value="1"/>
</dbReference>
<feature type="domain" description="HTH cro/C1-type" evidence="1">
    <location>
        <begin position="7"/>
        <end position="60"/>
    </location>
</feature>
<keyword evidence="3" id="KW-1185">Reference proteome</keyword>
<comment type="caution">
    <text evidence="2">The sequence shown here is derived from an EMBL/GenBank/DDBJ whole genome shotgun (WGS) entry which is preliminary data.</text>
</comment>
<dbReference type="SUPFAM" id="SSF47413">
    <property type="entry name" value="lambda repressor-like DNA-binding domains"/>
    <property type="match status" value="1"/>
</dbReference>
<dbReference type="RefSeq" id="WP_135994706.1">
    <property type="nucleotide sequence ID" value="NZ_CP071057.1"/>
</dbReference>
<dbReference type="InterPro" id="IPR010982">
    <property type="entry name" value="Lambda_DNA-bd_dom_sf"/>
</dbReference>
<dbReference type="CDD" id="cd00093">
    <property type="entry name" value="HTH_XRE"/>
    <property type="match status" value="1"/>
</dbReference>
<gene>
    <name evidence="2" type="ORF">E5163_03530</name>
</gene>
<proteinExistence type="predicted"/>
<dbReference type="Pfam" id="PF13560">
    <property type="entry name" value="HTH_31"/>
    <property type="match status" value="1"/>
</dbReference>
<dbReference type="EMBL" id="SRXW01000001">
    <property type="protein sequence ID" value="TGY90208.1"/>
    <property type="molecule type" value="Genomic_DNA"/>
</dbReference>
<evidence type="ECO:0000313" key="2">
    <source>
        <dbReference type="EMBL" id="TGY90208.1"/>
    </source>
</evidence>
<dbReference type="OrthoDB" id="7626984at2"/>
<reference evidence="2 3" key="1">
    <citation type="journal article" date="2017" name="Int. J. Syst. Evol. Microbiol.">
        <title>Marinicauda algicola sp. nov., isolated from a marine red alga Rhodosorus marinus.</title>
        <authorList>
            <person name="Jeong S.E."/>
            <person name="Jeon S.H."/>
            <person name="Chun B.H."/>
            <person name="Kim D.W."/>
            <person name="Jeon C.O."/>
        </authorList>
    </citation>
    <scope>NUCLEOTIDE SEQUENCE [LARGE SCALE GENOMIC DNA]</scope>
    <source>
        <strain evidence="2 3">JCM 31718</strain>
    </source>
</reference>
<protein>
    <submittedName>
        <fullName evidence="2">XRE family transcriptional regulator</fullName>
    </submittedName>
</protein>
<dbReference type="Gene3D" id="1.10.260.40">
    <property type="entry name" value="lambda repressor-like DNA-binding domains"/>
    <property type="match status" value="1"/>
</dbReference>
<name>A0A4S2H479_9PROT</name>
<dbReference type="Proteomes" id="UP000308054">
    <property type="component" value="Unassembled WGS sequence"/>
</dbReference>
<dbReference type="AlphaFoldDB" id="A0A4S2H479"/>
<dbReference type="InterPro" id="IPR001387">
    <property type="entry name" value="Cro/C1-type_HTH"/>
</dbReference>
<sequence length="221" mass="24764">MDWGVELRKFRAAVGMKQDVAASHIGVSQAYVSRLESGAARPSADLAERIRKLLETPQHRPHFEHWVATVLHSPHHIMLSSLEEDGVRMVAVSPAVPASGEPFDRYRPGHKIGGELGEEASLEIARMIELGAFTGDVSCLEGYWFTPGTDGRRYWRTVNVPVRDQIGNWYLHSTTVENSEPAHRQRLETQGDTLMVWLFNRTRPVPARTLLDDASPFAGTR</sequence>